<dbReference type="Pfam" id="PF02714">
    <property type="entry name" value="RSN1_7TM"/>
    <property type="match status" value="1"/>
</dbReference>
<feature type="transmembrane region" description="Helical" evidence="8">
    <location>
        <begin position="585"/>
        <end position="613"/>
    </location>
</feature>
<feature type="transmembrane region" description="Helical" evidence="8">
    <location>
        <begin position="494"/>
        <end position="518"/>
    </location>
</feature>
<dbReference type="InterPro" id="IPR032880">
    <property type="entry name" value="CSC1/OSCA1-like_N"/>
</dbReference>
<dbReference type="PANTHER" id="PTHR13018:SF53">
    <property type="entry name" value="DUF221 DOMAIN PROTEIN"/>
    <property type="match status" value="1"/>
</dbReference>
<dbReference type="Pfam" id="PF13967">
    <property type="entry name" value="RSN1_TM"/>
    <property type="match status" value="1"/>
</dbReference>
<proteinExistence type="inferred from homology"/>
<evidence type="ECO:0000256" key="4">
    <source>
        <dbReference type="ARBA" id="ARBA00022692"/>
    </source>
</evidence>
<keyword evidence="4 8" id="KW-0812">Transmembrane</keyword>
<feature type="compositionally biased region" description="Low complexity" evidence="7">
    <location>
        <begin position="332"/>
        <end position="346"/>
    </location>
</feature>
<reference evidence="13" key="1">
    <citation type="journal article" date="2021" name="IMA Fungus">
        <title>Genomic characterization of three marine fungi, including Emericellopsis atlantica sp. nov. with signatures of a generalist lifestyle and marine biomass degradation.</title>
        <authorList>
            <person name="Hagestad O.C."/>
            <person name="Hou L."/>
            <person name="Andersen J.H."/>
            <person name="Hansen E.H."/>
            <person name="Altermark B."/>
            <person name="Li C."/>
            <person name="Kuhnert E."/>
            <person name="Cox R.J."/>
            <person name="Crous P.W."/>
            <person name="Spatafora J.W."/>
            <person name="Lail K."/>
            <person name="Amirebrahimi M."/>
            <person name="Lipzen A."/>
            <person name="Pangilinan J."/>
            <person name="Andreopoulos W."/>
            <person name="Hayes R.D."/>
            <person name="Ng V."/>
            <person name="Grigoriev I.V."/>
            <person name="Jackson S.A."/>
            <person name="Sutton T.D.S."/>
            <person name="Dobson A.D.W."/>
            <person name="Rama T."/>
        </authorList>
    </citation>
    <scope>NUCLEOTIDE SEQUENCE</scope>
    <source>
        <strain evidence="13">TRa018bII</strain>
    </source>
</reference>
<keyword evidence="5 8" id="KW-1133">Transmembrane helix</keyword>
<feature type="domain" description="CSC1/OSCA1-like N-terminal transmembrane" evidence="11">
    <location>
        <begin position="54"/>
        <end position="202"/>
    </location>
</feature>
<evidence type="ECO:0000256" key="6">
    <source>
        <dbReference type="ARBA" id="ARBA00023136"/>
    </source>
</evidence>
<feature type="region of interest" description="Disordered" evidence="7">
    <location>
        <begin position="297"/>
        <end position="354"/>
    </location>
</feature>
<keyword evidence="3" id="KW-0813">Transport</keyword>
<comment type="caution">
    <text evidence="13">The sequence shown here is derived from an EMBL/GenBank/DDBJ whole genome shotgun (WGS) entry which is preliminary data.</text>
</comment>
<evidence type="ECO:0000256" key="8">
    <source>
        <dbReference type="SAM" id="Phobius"/>
    </source>
</evidence>
<feature type="transmembrane region" description="Helical" evidence="8">
    <location>
        <begin position="538"/>
        <end position="564"/>
    </location>
</feature>
<dbReference type="InterPro" id="IPR022257">
    <property type="entry name" value="PHM7_ext"/>
</dbReference>
<evidence type="ECO:0000256" key="1">
    <source>
        <dbReference type="ARBA" id="ARBA00004141"/>
    </source>
</evidence>
<evidence type="ECO:0000256" key="3">
    <source>
        <dbReference type="ARBA" id="ARBA00022448"/>
    </source>
</evidence>
<evidence type="ECO:0000256" key="2">
    <source>
        <dbReference type="ARBA" id="ARBA00007779"/>
    </source>
</evidence>
<dbReference type="Pfam" id="PF14703">
    <property type="entry name" value="PHM7_cyt"/>
    <property type="match status" value="1"/>
</dbReference>
<feature type="transmembrane region" description="Helical" evidence="8">
    <location>
        <begin position="633"/>
        <end position="651"/>
    </location>
</feature>
<accession>A0A9P7YHU4</accession>
<feature type="domain" description="CSC1/OSCA1-like cytosolic" evidence="12">
    <location>
        <begin position="225"/>
        <end position="480"/>
    </location>
</feature>
<keyword evidence="14" id="KW-1185">Reference proteome</keyword>
<evidence type="ECO:0000313" key="14">
    <source>
        <dbReference type="Proteomes" id="UP000824998"/>
    </source>
</evidence>
<name>A0A9P7YHU4_9HELO</name>
<feature type="transmembrane region" description="Helical" evidence="8">
    <location>
        <begin position="54"/>
        <end position="75"/>
    </location>
</feature>
<sequence length="1028" mass="115565">MASNVWIDALSEFVKRQSLSSEDPRVGSARDNATTTSGLKVGTSPTNSASFSTFFMTLVPIAIYAVICVAIFVLLRRKHPRAYSPRAFLSSLDEHDRSPELPNGWFNWFKPFYQTPDTVALNHSSLDAFLFLRYLKILCVITVVGMLITWPILIPIHALGGGGGKQLDKLTFANVKHVQWLYVHAIISWVYFGFILYIVSRECVYFISLRQAYILSPLYSHRLSSRTVLFTCVPQRILDERKLRRVFGDSVKNVWIPQDTEDLDQLVKERDQTATRLEKAEIELIKKANIAYNKAAKHGHPDIPLKEPQSKKIGYDSPKGTGFTVTETSKRSSLSSPPLSPMSPTSIQSPRTPRDFVRVDGTPISKASFGVDGPSFDLNGSIAGQWIPYSDRPVHRPIANYGRRVDTIKWTRDRLKKLAPEIGKLRSKYRKGKGKHIPAVFIEFHTQVDAQSAYQTLAHHRANHMRPEITGVHPDGIYWASLCMPWWERIMRRFLIQAFIAVLVVFFSLPAALVGIISNVKFLTGKVAFLKWIDKLPTVVLGLISGLLPAVALAMLMAIVPMILRACARQAGVATQAKIELFCQSAYFVFQIVQVFLITTITSAASGVIVDVIKDPLSARELLSTSLPKASNFYISYFILQGLAMSATRLVHLRSVIRYYVLGNVGPNPRFRTAKYHRLRKVHWGAIYPVFTNMAVIAISYSLIAPIVLGVAALGLFLIYSSYRWNLLYVYSSEHDTRGLHYPRALNQTLTGVYLAEICLLGLFGVEGAYGPLVMTFGLIIFTALIHISLNDALGPLIYNLPRTVAAEEMLRLAGNNPIDASNLQDKHDTDQDHDAELQQDLGYDSDFDPSDPSAQVSHGVQSSRGIKDVEGVDGAVKLSATTATSFLKKRYTDSPVPGIVSRLDFWSHWISPDPTIKPNFFLKFLHPEIFQDYHILRQQLPEDLPEFVYEESILKDAFSPTSMRKRSPRLWIPRDPAGVSRQEVAHSSKVIEMTDVDAWLNEKGGVDVDYVGETSRWVMRDWERTKF</sequence>
<dbReference type="OrthoDB" id="1076608at2759"/>
<dbReference type="InterPro" id="IPR003864">
    <property type="entry name" value="CSC1/OSCA1-like_7TM"/>
</dbReference>
<evidence type="ECO:0000256" key="7">
    <source>
        <dbReference type="SAM" id="MobiDB-lite"/>
    </source>
</evidence>
<evidence type="ECO:0000256" key="5">
    <source>
        <dbReference type="ARBA" id="ARBA00022989"/>
    </source>
</evidence>
<evidence type="ECO:0000259" key="11">
    <source>
        <dbReference type="Pfam" id="PF13967"/>
    </source>
</evidence>
<evidence type="ECO:0000313" key="13">
    <source>
        <dbReference type="EMBL" id="KAG9233741.1"/>
    </source>
</evidence>
<feature type="compositionally biased region" description="Polar residues" evidence="7">
    <location>
        <begin position="853"/>
        <end position="864"/>
    </location>
</feature>
<feature type="domain" description="CSC1/OSCA1-like 7TM region" evidence="9">
    <location>
        <begin position="492"/>
        <end position="764"/>
    </location>
</feature>
<feature type="compositionally biased region" description="Basic and acidic residues" evidence="7">
    <location>
        <begin position="299"/>
        <end position="314"/>
    </location>
</feature>
<evidence type="ECO:0000259" key="9">
    <source>
        <dbReference type="Pfam" id="PF02714"/>
    </source>
</evidence>
<dbReference type="Pfam" id="PF12621">
    <property type="entry name" value="PHM7_ext"/>
    <property type="match status" value="1"/>
</dbReference>
<evidence type="ECO:0008006" key="15">
    <source>
        <dbReference type="Google" id="ProtNLM"/>
    </source>
</evidence>
<feature type="transmembrane region" description="Helical" evidence="8">
    <location>
        <begin position="707"/>
        <end position="725"/>
    </location>
</feature>
<protein>
    <recommendedName>
        <fullName evidence="15">CSC1/OSCA1-like 7TM region domain-containing protein</fullName>
    </recommendedName>
</protein>
<dbReference type="Proteomes" id="UP000824998">
    <property type="component" value="Unassembled WGS sequence"/>
</dbReference>
<feature type="transmembrane region" description="Helical" evidence="8">
    <location>
        <begin position="137"/>
        <end position="160"/>
    </location>
</feature>
<feature type="transmembrane region" description="Helical" evidence="8">
    <location>
        <begin position="180"/>
        <end position="200"/>
    </location>
</feature>
<keyword evidence="6 8" id="KW-0472">Membrane</keyword>
<dbReference type="InterPro" id="IPR027815">
    <property type="entry name" value="CSC1/OSCA1-like_cyt"/>
</dbReference>
<comment type="subcellular location">
    <subcellularLocation>
        <location evidence="1">Membrane</location>
        <topology evidence="1">Multi-pass membrane protein</topology>
    </subcellularLocation>
</comment>
<feature type="transmembrane region" description="Helical" evidence="8">
    <location>
        <begin position="770"/>
        <end position="790"/>
    </location>
</feature>
<dbReference type="AlphaFoldDB" id="A0A9P7YHU4"/>
<gene>
    <name evidence="13" type="ORF">BJ875DRAFT_484855</name>
</gene>
<dbReference type="GO" id="GO:0005227">
    <property type="term" value="F:calcium-activated cation channel activity"/>
    <property type="evidence" value="ECO:0007669"/>
    <property type="project" value="InterPro"/>
</dbReference>
<feature type="region of interest" description="Disordered" evidence="7">
    <location>
        <begin position="842"/>
        <end position="864"/>
    </location>
</feature>
<dbReference type="GO" id="GO:0005886">
    <property type="term" value="C:plasma membrane"/>
    <property type="evidence" value="ECO:0007669"/>
    <property type="project" value="TreeGrafter"/>
</dbReference>
<evidence type="ECO:0000259" key="10">
    <source>
        <dbReference type="Pfam" id="PF12621"/>
    </source>
</evidence>
<dbReference type="InterPro" id="IPR045122">
    <property type="entry name" value="Csc1-like"/>
</dbReference>
<feature type="domain" description="10TM putative phosphate transporter extracellular tail" evidence="10">
    <location>
        <begin position="925"/>
        <end position="1009"/>
    </location>
</feature>
<organism evidence="13 14">
    <name type="scientific">Amylocarpus encephaloides</name>
    <dbReference type="NCBI Taxonomy" id="45428"/>
    <lineage>
        <taxon>Eukaryota</taxon>
        <taxon>Fungi</taxon>
        <taxon>Dikarya</taxon>
        <taxon>Ascomycota</taxon>
        <taxon>Pezizomycotina</taxon>
        <taxon>Leotiomycetes</taxon>
        <taxon>Helotiales</taxon>
        <taxon>Helotiales incertae sedis</taxon>
        <taxon>Amylocarpus</taxon>
    </lineage>
</organism>
<evidence type="ECO:0000259" key="12">
    <source>
        <dbReference type="Pfam" id="PF14703"/>
    </source>
</evidence>
<comment type="similarity">
    <text evidence="2">Belongs to the CSC1 (TC 1.A.17) family.</text>
</comment>
<dbReference type="EMBL" id="MU251488">
    <property type="protein sequence ID" value="KAG9233741.1"/>
    <property type="molecule type" value="Genomic_DNA"/>
</dbReference>
<dbReference type="PANTHER" id="PTHR13018">
    <property type="entry name" value="PROBABLE MEMBRANE PROTEIN DUF221-RELATED"/>
    <property type="match status" value="1"/>
</dbReference>